<reference evidence="2" key="2">
    <citation type="submission" date="2021-04" db="EMBL/GenBank/DDBJ databases">
        <authorList>
            <person name="Gilroy R."/>
        </authorList>
    </citation>
    <scope>NUCLEOTIDE SEQUENCE</scope>
    <source>
        <strain evidence="2">Gambia11-129</strain>
    </source>
</reference>
<sequence>MDNKKRNTWIFMVVATLVNIILMIVCALVGVLVWALLLRIFPESQTVMSLGLILVLVFALLGSFFIYNRLVAFALDKFKLEDKMEPIFRKKSRKVKNREEEQS</sequence>
<dbReference type="EMBL" id="DXHU01000015">
    <property type="protein sequence ID" value="HIV98823.1"/>
    <property type="molecule type" value="Genomic_DNA"/>
</dbReference>
<accession>A0A9D1PSP0</accession>
<dbReference type="AlphaFoldDB" id="A0A9D1PSP0"/>
<reference evidence="2" key="1">
    <citation type="journal article" date="2021" name="PeerJ">
        <title>Extensive microbial diversity within the chicken gut microbiome revealed by metagenomics and culture.</title>
        <authorList>
            <person name="Gilroy R."/>
            <person name="Ravi A."/>
            <person name="Getino M."/>
            <person name="Pursley I."/>
            <person name="Horton D.L."/>
            <person name="Alikhan N.F."/>
            <person name="Baker D."/>
            <person name="Gharbi K."/>
            <person name="Hall N."/>
            <person name="Watson M."/>
            <person name="Adriaenssens E.M."/>
            <person name="Foster-Nyarko E."/>
            <person name="Jarju S."/>
            <person name="Secka A."/>
            <person name="Antonio M."/>
            <person name="Oren A."/>
            <person name="Chaudhuri R.R."/>
            <person name="La Ragione R."/>
            <person name="Hildebrand F."/>
            <person name="Pallen M.J."/>
        </authorList>
    </citation>
    <scope>NUCLEOTIDE SEQUENCE</scope>
    <source>
        <strain evidence="2">Gambia11-129</strain>
    </source>
</reference>
<feature type="transmembrane region" description="Helical" evidence="1">
    <location>
        <begin position="9"/>
        <end position="35"/>
    </location>
</feature>
<comment type="caution">
    <text evidence="2">The sequence shown here is derived from an EMBL/GenBank/DDBJ whole genome shotgun (WGS) entry which is preliminary data.</text>
</comment>
<proteinExistence type="predicted"/>
<keyword evidence="1" id="KW-0812">Transmembrane</keyword>
<gene>
    <name evidence="2" type="ORF">IAB12_03460</name>
</gene>
<evidence type="ECO:0000313" key="2">
    <source>
        <dbReference type="EMBL" id="HIV98823.1"/>
    </source>
</evidence>
<feature type="transmembrane region" description="Helical" evidence="1">
    <location>
        <begin position="47"/>
        <end position="67"/>
    </location>
</feature>
<name>A0A9D1PSP0_9SPIO</name>
<evidence type="ECO:0000313" key="3">
    <source>
        <dbReference type="Proteomes" id="UP000823936"/>
    </source>
</evidence>
<protein>
    <submittedName>
        <fullName evidence="2">Leader peptide processing enzyme</fullName>
    </submittedName>
</protein>
<evidence type="ECO:0000256" key="1">
    <source>
        <dbReference type="SAM" id="Phobius"/>
    </source>
</evidence>
<dbReference type="Proteomes" id="UP000823936">
    <property type="component" value="Unassembled WGS sequence"/>
</dbReference>
<organism evidence="2 3">
    <name type="scientific">Candidatus Ornithospirochaeta avicola</name>
    <dbReference type="NCBI Taxonomy" id="2840896"/>
    <lineage>
        <taxon>Bacteria</taxon>
        <taxon>Pseudomonadati</taxon>
        <taxon>Spirochaetota</taxon>
        <taxon>Spirochaetia</taxon>
        <taxon>Spirochaetales</taxon>
        <taxon>Spirochaetaceae</taxon>
        <taxon>Spirochaetaceae incertae sedis</taxon>
        <taxon>Candidatus Ornithospirochaeta</taxon>
    </lineage>
</organism>
<keyword evidence="1" id="KW-1133">Transmembrane helix</keyword>
<keyword evidence="1" id="KW-0472">Membrane</keyword>